<dbReference type="AlphaFoldDB" id="A0A8J5QGV0"/>
<gene>
    <name evidence="6" type="ORF">J8A68_005342</name>
</gene>
<dbReference type="OrthoDB" id="440128at2759"/>
<sequence length="800" mass="91625">MERKAFLDQEPPPGYIPGIGRGAVGFTTSADSFTRGIVGTINNEDDDDNDNTNAPNNYLDNEGGILLSRKIRDDDDEEAERIYAEIETRLNSTRKQPQDQVATTTSTSTVTTQFNDLKRELATVTEDQWASLPEAGDMTRRNKRMRILEQQQQRTYATPDSIIAGAAAGGSSSTNFKSISESRDKLLSSQLDNLLPTTTTTDTELEKSIMNMTSGRDQDSKIADVRKARLILGSLRKSEPYRPSSWISSARLEEEARNFKQAKEFVKSGCRLIPKSEELWLENIRLHERDVKECRNIVNMALEYLSNSEKIWMRAFELEQRDPVARRRVLMKGLEELPNSATLWRKLIDLEDDQETVKKLFIKAVELCPGEWDFWLGLINISTYQDSKIYLNKARKGGMKGDPRVWIAGCKLEERERGEDMEQGKLNKLMNKAFAEQEQNDDKKWTKGMWFENANTANSEGFGKTAKAIVFGYLDSQKSVDYMVILEDADEMYKSGNKNIGNCLLEYIMNHNPNDIECWKKLIKAARKWLTNDLDTLFKYYEKAIEFNPDYVLFHLMYAKDIWKLKHDIPQARSILYKARGSITKTTKQSFEQINLAIIKLELATHNFDNALKFTTTLTKTHPTDTPKYWYKHIHILRSLNPDSPPLAESKQALTYFPTNTKLHLQHIQILLHDTQQPKVAREAASIAVKQLPDAIPIWLLLAHIDDQYLHTKIRARSVLDTAIQHNPKNDELWVAKIRLEIGAQDLVMARQLVNRGLKQFPQSPGLWVIYLSLIPKMSHRKTGFLDALKKTENSPGDEG</sequence>
<dbReference type="Proteomes" id="UP000694255">
    <property type="component" value="Unassembled WGS sequence"/>
</dbReference>
<evidence type="ECO:0000256" key="4">
    <source>
        <dbReference type="SAM" id="MobiDB-lite"/>
    </source>
</evidence>
<dbReference type="InterPro" id="IPR010491">
    <property type="entry name" value="PRP1_N"/>
</dbReference>
<evidence type="ECO:0000313" key="7">
    <source>
        <dbReference type="Proteomes" id="UP000694255"/>
    </source>
</evidence>
<feature type="domain" description="PRP1 splicing factor N-terminal" evidence="5">
    <location>
        <begin position="11"/>
        <end position="141"/>
    </location>
</feature>
<keyword evidence="3" id="KW-0539">Nucleus</keyword>
<dbReference type="PANTHER" id="PTHR11246">
    <property type="entry name" value="PRE-MRNA SPLICING FACTOR"/>
    <property type="match status" value="1"/>
</dbReference>
<dbReference type="SMART" id="SM00386">
    <property type="entry name" value="HAT"/>
    <property type="match status" value="7"/>
</dbReference>
<comment type="subcellular location">
    <subcellularLocation>
        <location evidence="1">Nucleus</location>
    </subcellularLocation>
</comment>
<protein>
    <submittedName>
        <fullName evidence="6">Prp1</fullName>
    </submittedName>
</protein>
<organism evidence="6 7">
    <name type="scientific">[Candida] subhashii</name>
    <dbReference type="NCBI Taxonomy" id="561895"/>
    <lineage>
        <taxon>Eukaryota</taxon>
        <taxon>Fungi</taxon>
        <taxon>Dikarya</taxon>
        <taxon>Ascomycota</taxon>
        <taxon>Saccharomycotina</taxon>
        <taxon>Pichiomycetes</taxon>
        <taxon>Debaryomycetaceae</taxon>
        <taxon>Spathaspora</taxon>
    </lineage>
</organism>
<feature type="region of interest" description="Disordered" evidence="4">
    <location>
        <begin position="40"/>
        <end position="60"/>
    </location>
</feature>
<evidence type="ECO:0000313" key="6">
    <source>
        <dbReference type="EMBL" id="KAG7661140.1"/>
    </source>
</evidence>
<evidence type="ECO:0000256" key="1">
    <source>
        <dbReference type="ARBA" id="ARBA00004123"/>
    </source>
</evidence>
<proteinExistence type="predicted"/>
<dbReference type="InterPro" id="IPR045075">
    <property type="entry name" value="Syf1-like"/>
</dbReference>
<feature type="region of interest" description="Disordered" evidence="4">
    <location>
        <begin position="1"/>
        <end position="22"/>
    </location>
</feature>
<dbReference type="EMBL" id="JAGSYN010000266">
    <property type="protein sequence ID" value="KAG7661140.1"/>
    <property type="molecule type" value="Genomic_DNA"/>
</dbReference>
<dbReference type="InterPro" id="IPR003107">
    <property type="entry name" value="HAT"/>
</dbReference>
<evidence type="ECO:0000256" key="2">
    <source>
        <dbReference type="ARBA" id="ARBA00022737"/>
    </source>
</evidence>
<reference evidence="6 7" key="1">
    <citation type="journal article" date="2021" name="DNA Res.">
        <title>Genome analysis of Candida subhashii reveals its hybrid nature and dual mitochondrial genome conformations.</title>
        <authorList>
            <person name="Mixao V."/>
            <person name="Hegedusova E."/>
            <person name="Saus E."/>
            <person name="Pryszcz L.P."/>
            <person name="Cillingova A."/>
            <person name="Nosek J."/>
            <person name="Gabaldon T."/>
        </authorList>
    </citation>
    <scope>NUCLEOTIDE SEQUENCE [LARGE SCALE GENOMIC DNA]</scope>
    <source>
        <strain evidence="6 7">CBS 10753</strain>
    </source>
</reference>
<feature type="compositionally biased region" description="Low complexity" evidence="4">
    <location>
        <begin position="51"/>
        <end position="60"/>
    </location>
</feature>
<evidence type="ECO:0000256" key="3">
    <source>
        <dbReference type="ARBA" id="ARBA00023242"/>
    </source>
</evidence>
<name>A0A8J5QGV0_9ASCO</name>
<evidence type="ECO:0000259" key="5">
    <source>
        <dbReference type="Pfam" id="PF06424"/>
    </source>
</evidence>
<dbReference type="Pfam" id="PF06424">
    <property type="entry name" value="PRP1_N"/>
    <property type="match status" value="1"/>
</dbReference>
<comment type="caution">
    <text evidence="6">The sequence shown here is derived from an EMBL/GenBank/DDBJ whole genome shotgun (WGS) entry which is preliminary data.</text>
</comment>
<dbReference type="GeneID" id="73472142"/>
<keyword evidence="7" id="KW-1185">Reference proteome</keyword>
<dbReference type="RefSeq" id="XP_049261373.1">
    <property type="nucleotide sequence ID" value="XM_049409398.1"/>
</dbReference>
<accession>A0A8J5QGV0</accession>
<dbReference type="PANTHER" id="PTHR11246:SF1">
    <property type="entry name" value="PRE-MRNA-PROCESSING FACTOR 6"/>
    <property type="match status" value="1"/>
</dbReference>
<dbReference type="GO" id="GO:0000398">
    <property type="term" value="P:mRNA splicing, via spliceosome"/>
    <property type="evidence" value="ECO:0007669"/>
    <property type="project" value="InterPro"/>
</dbReference>
<keyword evidence="2" id="KW-0677">Repeat</keyword>